<evidence type="ECO:0000256" key="2">
    <source>
        <dbReference type="SAM" id="Phobius"/>
    </source>
</evidence>
<feature type="transmembrane region" description="Helical" evidence="2">
    <location>
        <begin position="124"/>
        <end position="147"/>
    </location>
</feature>
<dbReference type="Pfam" id="PF01757">
    <property type="entry name" value="Acyl_transf_3"/>
    <property type="match status" value="1"/>
</dbReference>
<keyword evidence="4" id="KW-0808">Transferase</keyword>
<dbReference type="Proteomes" id="UP000033956">
    <property type="component" value="Unassembled WGS sequence"/>
</dbReference>
<evidence type="ECO:0000313" key="4">
    <source>
        <dbReference type="EMBL" id="KJL38768.1"/>
    </source>
</evidence>
<proteinExistence type="predicted"/>
<gene>
    <name evidence="4" type="ORF">RS81_02563</name>
</gene>
<feature type="region of interest" description="Disordered" evidence="1">
    <location>
        <begin position="438"/>
        <end position="461"/>
    </location>
</feature>
<feature type="transmembrane region" description="Helical" evidence="2">
    <location>
        <begin position="213"/>
        <end position="233"/>
    </location>
</feature>
<feature type="transmembrane region" description="Helical" evidence="2">
    <location>
        <begin position="321"/>
        <end position="341"/>
    </location>
</feature>
<feature type="transmembrane region" description="Helical" evidence="2">
    <location>
        <begin position="159"/>
        <end position="181"/>
    </location>
</feature>
<dbReference type="EMBL" id="JYIZ01000054">
    <property type="protein sequence ID" value="KJL38768.1"/>
    <property type="molecule type" value="Genomic_DNA"/>
</dbReference>
<feature type="transmembrane region" description="Helical" evidence="2">
    <location>
        <begin position="245"/>
        <end position="265"/>
    </location>
</feature>
<dbReference type="STRING" id="92835.RS81_02563"/>
<evidence type="ECO:0000256" key="1">
    <source>
        <dbReference type="SAM" id="MobiDB-lite"/>
    </source>
</evidence>
<dbReference type="AlphaFoldDB" id="A0A0M2H390"/>
<comment type="caution">
    <text evidence="4">The sequence shown here is derived from an EMBL/GenBank/DDBJ whole genome shotgun (WGS) entry which is preliminary data.</text>
</comment>
<feature type="transmembrane region" description="Helical" evidence="2">
    <location>
        <begin position="361"/>
        <end position="380"/>
    </location>
</feature>
<name>A0A0M2H390_9MICO</name>
<keyword evidence="5" id="KW-1185">Reference proteome</keyword>
<dbReference type="InterPro" id="IPR002656">
    <property type="entry name" value="Acyl_transf_3_dom"/>
</dbReference>
<feature type="transmembrane region" description="Helical" evidence="2">
    <location>
        <begin position="40"/>
        <end position="61"/>
    </location>
</feature>
<feature type="transmembrane region" description="Helical" evidence="2">
    <location>
        <begin position="277"/>
        <end position="294"/>
    </location>
</feature>
<keyword evidence="2" id="KW-1133">Transmembrane helix</keyword>
<dbReference type="OrthoDB" id="8206682at2"/>
<keyword evidence="2" id="KW-0472">Membrane</keyword>
<feature type="transmembrane region" description="Helical" evidence="2">
    <location>
        <begin position="188"/>
        <end position="207"/>
    </location>
</feature>
<dbReference type="GO" id="GO:0016747">
    <property type="term" value="F:acyltransferase activity, transferring groups other than amino-acyl groups"/>
    <property type="evidence" value="ECO:0007669"/>
    <property type="project" value="InterPro"/>
</dbReference>
<sequence length="461" mass="48083">MAIIPAPRRSARPALPLTAVPTIAVPVAPAPTTRDGAIDLVRASCVAAVVALHALMVGVTVDASGPVFANAAEGASWFAPLTWVLQVMPLFFVVGGFAGATAFRRRRARGGTRAEFVAGRVQRLLVPAVVVVGVVGAALAALAMAGVPADLVDVAGWRFAQPLWFLGVFLLCQALLPVLLVAHERRPLTTIGALAAAAVVVDLARAATGVEAIGILNLAFVWLALQQIGFFLADGRIDALRRRTRVLVLGGAVAALAASFAGGIYSHDLIANLNPPTTALLIVGVAQSAAFSLLRDRLDSLSRSRRIAGFTRFVTERTMTIYLWHMPVLLAMAGASALFALSTGIALPEPSSAAWWVTRPVWLAAALILTAVVACALAGVERRRMPRPAASVALVPRAVALGIGAVVLLLVVGTTAVTAAIAVTMMLVALRWSSERRAADHHQHGGEHDAGEQADQPIDRA</sequence>
<accession>A0A0M2H390</accession>
<evidence type="ECO:0000259" key="3">
    <source>
        <dbReference type="Pfam" id="PF01757"/>
    </source>
</evidence>
<dbReference type="PATRIC" id="fig|92835.4.peg.2597"/>
<reference evidence="4 5" key="1">
    <citation type="submission" date="2015-02" db="EMBL/GenBank/DDBJ databases">
        <title>Draft genome sequences of ten Microbacterium spp. with emphasis on heavy metal contaminated environments.</title>
        <authorList>
            <person name="Corretto E."/>
        </authorList>
    </citation>
    <scope>NUCLEOTIDE SEQUENCE [LARGE SCALE GENOMIC DNA]</scope>
    <source>
        <strain evidence="4 5">DSM 12510</strain>
    </source>
</reference>
<protein>
    <submittedName>
        <fullName evidence="4">Acyltransferase family protein</fullName>
    </submittedName>
</protein>
<feature type="domain" description="Acyltransferase 3" evidence="3">
    <location>
        <begin position="37"/>
        <end position="378"/>
    </location>
</feature>
<keyword evidence="4" id="KW-0012">Acyltransferase</keyword>
<organism evidence="4 5">
    <name type="scientific">Microbacterium terrae</name>
    <dbReference type="NCBI Taxonomy" id="69369"/>
    <lineage>
        <taxon>Bacteria</taxon>
        <taxon>Bacillati</taxon>
        <taxon>Actinomycetota</taxon>
        <taxon>Actinomycetes</taxon>
        <taxon>Micrococcales</taxon>
        <taxon>Microbacteriaceae</taxon>
        <taxon>Microbacterium</taxon>
    </lineage>
</organism>
<evidence type="ECO:0000313" key="5">
    <source>
        <dbReference type="Proteomes" id="UP000033956"/>
    </source>
</evidence>
<feature type="transmembrane region" description="Helical" evidence="2">
    <location>
        <begin position="81"/>
        <end position="103"/>
    </location>
</feature>
<keyword evidence="2" id="KW-0812">Transmembrane</keyword>
<dbReference type="RefSeq" id="WP_084613637.1">
    <property type="nucleotide sequence ID" value="NZ_BAAAUP010000002.1"/>
</dbReference>